<feature type="compositionally biased region" description="Basic and acidic residues" evidence="1">
    <location>
        <begin position="54"/>
        <end position="65"/>
    </location>
</feature>
<evidence type="ECO:0000313" key="2">
    <source>
        <dbReference type="EMBL" id="ETN39457.1"/>
    </source>
</evidence>
<dbReference type="VEuPathDB" id="FungiDB:HMPREF1541_05680"/>
<dbReference type="RefSeq" id="XP_008718242.1">
    <property type="nucleotide sequence ID" value="XM_008720020.1"/>
</dbReference>
<name>W2RSP5_CYPE1</name>
<dbReference type="Proteomes" id="UP000030752">
    <property type="component" value="Unassembled WGS sequence"/>
</dbReference>
<feature type="compositionally biased region" description="Polar residues" evidence="1">
    <location>
        <begin position="104"/>
        <end position="114"/>
    </location>
</feature>
<keyword evidence="3" id="KW-1185">Reference proteome</keyword>
<gene>
    <name evidence="2" type="ORF">HMPREF1541_05680</name>
</gene>
<evidence type="ECO:0000256" key="1">
    <source>
        <dbReference type="SAM" id="MobiDB-lite"/>
    </source>
</evidence>
<organism evidence="2 3">
    <name type="scientific">Cyphellophora europaea (strain CBS 101466)</name>
    <name type="common">Phialophora europaea</name>
    <dbReference type="NCBI Taxonomy" id="1220924"/>
    <lineage>
        <taxon>Eukaryota</taxon>
        <taxon>Fungi</taxon>
        <taxon>Dikarya</taxon>
        <taxon>Ascomycota</taxon>
        <taxon>Pezizomycotina</taxon>
        <taxon>Eurotiomycetes</taxon>
        <taxon>Chaetothyriomycetidae</taxon>
        <taxon>Chaetothyriales</taxon>
        <taxon>Cyphellophoraceae</taxon>
        <taxon>Cyphellophora</taxon>
    </lineage>
</organism>
<dbReference type="HOGENOM" id="CLU_556852_0_0_1"/>
<dbReference type="eggNOG" id="ENOG502RQVH">
    <property type="taxonomic scope" value="Eukaryota"/>
</dbReference>
<dbReference type="AlphaFoldDB" id="W2RSP5"/>
<dbReference type="OrthoDB" id="5418627at2759"/>
<protein>
    <submittedName>
        <fullName evidence="2">Uncharacterized protein</fullName>
    </submittedName>
</protein>
<dbReference type="EMBL" id="KB822721">
    <property type="protein sequence ID" value="ETN39457.1"/>
    <property type="molecule type" value="Genomic_DNA"/>
</dbReference>
<feature type="compositionally biased region" description="Low complexity" evidence="1">
    <location>
        <begin position="221"/>
        <end position="232"/>
    </location>
</feature>
<accession>W2RSP5</accession>
<feature type="region of interest" description="Disordered" evidence="1">
    <location>
        <begin position="221"/>
        <end position="284"/>
    </location>
</feature>
<feature type="compositionally biased region" description="Polar residues" evidence="1">
    <location>
        <begin position="265"/>
        <end position="278"/>
    </location>
</feature>
<feature type="compositionally biased region" description="Polar residues" evidence="1">
    <location>
        <begin position="1"/>
        <end position="15"/>
    </location>
</feature>
<feature type="region of interest" description="Disordered" evidence="1">
    <location>
        <begin position="393"/>
        <end position="417"/>
    </location>
</feature>
<feature type="compositionally biased region" description="Pro residues" evidence="1">
    <location>
        <begin position="189"/>
        <end position="198"/>
    </location>
</feature>
<evidence type="ECO:0000313" key="3">
    <source>
        <dbReference type="Proteomes" id="UP000030752"/>
    </source>
</evidence>
<proteinExistence type="predicted"/>
<feature type="region of interest" description="Disordered" evidence="1">
    <location>
        <begin position="1"/>
        <end position="37"/>
    </location>
</feature>
<sequence>MYRNTASLTSNNVASGPQMPPEKHNSDSEPDYSEILVRKRQQIDAEVAEFKAAKEKEFQDFERNLRKQRQRRKRQSRPSKTGESDPRPGALSLLALPNKHGVHTNGSADLSRQTDLAAGSRPTAPLSKPTTGVEKLSIKGETLKRSSLTLASPPSPTSPSAPLKAVSQRPPTPGESATRERLGFLAPSEKPPLTPPTPTNETLDPFAGVFTPAYLPLLESRSSTSTVSGSDTPSRHGSISLPGSASNSISPLRRSGRALTEPVIPSTSLPSALRTASGTAMRKRKHVTFQLADSAIVEPSSSYEEMPSPSPKDEGGVEDGIDGLLRADRHSDEDEPAPTQGLAKAVPSPTLRGRLEQRGGVVPGDLTGTVDGGAGVGFFELDEELSSPALDAAEPFVEDSEDEASSPIETRKDDTLSATEEKALLTYEYGGSVPIDIVRPSSSWVGSFGH</sequence>
<feature type="compositionally biased region" description="Basic residues" evidence="1">
    <location>
        <begin position="66"/>
        <end position="77"/>
    </location>
</feature>
<feature type="region of interest" description="Disordered" evidence="1">
    <location>
        <begin position="54"/>
        <end position="207"/>
    </location>
</feature>
<reference evidence="2 3" key="1">
    <citation type="submission" date="2013-03" db="EMBL/GenBank/DDBJ databases">
        <title>The Genome Sequence of Phialophora europaea CBS 101466.</title>
        <authorList>
            <consortium name="The Broad Institute Genomics Platform"/>
            <person name="Cuomo C."/>
            <person name="de Hoog S."/>
            <person name="Gorbushina A."/>
            <person name="Walker B."/>
            <person name="Young S.K."/>
            <person name="Zeng Q."/>
            <person name="Gargeya S."/>
            <person name="Fitzgerald M."/>
            <person name="Haas B."/>
            <person name="Abouelleil A."/>
            <person name="Allen A.W."/>
            <person name="Alvarado L."/>
            <person name="Arachchi H.M."/>
            <person name="Berlin A.M."/>
            <person name="Chapman S.B."/>
            <person name="Gainer-Dewar J."/>
            <person name="Goldberg J."/>
            <person name="Griggs A."/>
            <person name="Gujja S."/>
            <person name="Hansen M."/>
            <person name="Howarth C."/>
            <person name="Imamovic A."/>
            <person name="Ireland A."/>
            <person name="Larimer J."/>
            <person name="McCowan C."/>
            <person name="Murphy C."/>
            <person name="Pearson M."/>
            <person name="Poon T.W."/>
            <person name="Priest M."/>
            <person name="Roberts A."/>
            <person name="Saif S."/>
            <person name="Shea T."/>
            <person name="Sisk P."/>
            <person name="Sykes S."/>
            <person name="Wortman J."/>
            <person name="Nusbaum C."/>
            <person name="Birren B."/>
        </authorList>
    </citation>
    <scope>NUCLEOTIDE SEQUENCE [LARGE SCALE GENOMIC DNA]</scope>
    <source>
        <strain evidence="2 3">CBS 101466</strain>
    </source>
</reference>
<dbReference type="GeneID" id="19973019"/>
<feature type="compositionally biased region" description="Low complexity" evidence="1">
    <location>
        <begin position="298"/>
        <end position="307"/>
    </location>
</feature>
<feature type="compositionally biased region" description="Polar residues" evidence="1">
    <location>
        <begin position="235"/>
        <end position="250"/>
    </location>
</feature>
<dbReference type="InParanoid" id="W2RSP5"/>
<feature type="region of interest" description="Disordered" evidence="1">
    <location>
        <begin position="298"/>
        <end position="369"/>
    </location>
</feature>